<keyword evidence="2 3" id="KW-0067">ATP-binding</keyword>
<evidence type="ECO:0000256" key="1">
    <source>
        <dbReference type="ARBA" id="ARBA00022741"/>
    </source>
</evidence>
<dbReference type="InterPro" id="IPR054374">
    <property type="entry name" value="AF1548-like_C"/>
</dbReference>
<evidence type="ECO:0000313" key="6">
    <source>
        <dbReference type="Proteomes" id="UP000178585"/>
    </source>
</evidence>
<dbReference type="InterPro" id="IPR005144">
    <property type="entry name" value="ATP-cone_dom"/>
</dbReference>
<dbReference type="InterPro" id="IPR007560">
    <property type="entry name" value="Restrct_endonuc_IV_Mrr"/>
</dbReference>
<dbReference type="SUPFAM" id="SSF52980">
    <property type="entry name" value="Restriction endonuclease-like"/>
    <property type="match status" value="1"/>
</dbReference>
<comment type="caution">
    <text evidence="5">The sequence shown here is derived from an EMBL/GenBank/DDBJ whole genome shotgun (WGS) entry which is preliminary data.</text>
</comment>
<dbReference type="GO" id="GO:0005524">
    <property type="term" value="F:ATP binding"/>
    <property type="evidence" value="ECO:0007669"/>
    <property type="project" value="UniProtKB-UniRule"/>
</dbReference>
<dbReference type="AlphaFoldDB" id="A0A1F4XZ51"/>
<sequence length="284" mass="32371">MNKTQSKQIQIVKASGETEPFAESKLRNSLKKAGASEEAADVVVQDIIGRLHEGMTTKDIYSRAFSHLRRKERPTAGRYHLRMALTELGPTGRPFERFVGELLKSEGFDVEVSRIVHGVCVKHEVDVVGTKGDRHIMVECKFHNQPGLRSDVKISLYVQARFEDVERQWKKQPHHGEKFHEVWLVTNTKLTSDATDYASCVGMHALGWNYPAKGSLQELVEQHNLHPLTCLTLLNRFQKQELLRQGFILCKDILDNQDTLRKIVGNPKRADEIVQEARELIKAI</sequence>
<evidence type="ECO:0000256" key="3">
    <source>
        <dbReference type="PROSITE-ProRule" id="PRU00492"/>
    </source>
</evidence>
<dbReference type="InterPro" id="IPR011335">
    <property type="entry name" value="Restrct_endonuc-II-like"/>
</dbReference>
<evidence type="ECO:0000313" key="5">
    <source>
        <dbReference type="EMBL" id="OGC86924.1"/>
    </source>
</evidence>
<proteinExistence type="predicted"/>
<dbReference type="Gene3D" id="3.40.1350.10">
    <property type="match status" value="1"/>
</dbReference>
<evidence type="ECO:0000259" key="4">
    <source>
        <dbReference type="PROSITE" id="PS51161"/>
    </source>
</evidence>
<feature type="domain" description="ATP-cone" evidence="4">
    <location>
        <begin position="9"/>
        <end position="90"/>
    </location>
</feature>
<gene>
    <name evidence="5" type="ORF">A2949_01410</name>
</gene>
<dbReference type="GO" id="GO:0004519">
    <property type="term" value="F:endonuclease activity"/>
    <property type="evidence" value="ECO:0007669"/>
    <property type="project" value="InterPro"/>
</dbReference>
<reference evidence="5 6" key="1">
    <citation type="journal article" date="2016" name="Nat. Commun.">
        <title>Thousands of microbial genomes shed light on interconnected biogeochemical processes in an aquifer system.</title>
        <authorList>
            <person name="Anantharaman K."/>
            <person name="Brown C.T."/>
            <person name="Hug L.A."/>
            <person name="Sharon I."/>
            <person name="Castelle C.J."/>
            <person name="Probst A.J."/>
            <person name="Thomas B.C."/>
            <person name="Singh A."/>
            <person name="Wilkins M.J."/>
            <person name="Karaoz U."/>
            <person name="Brodie E.L."/>
            <person name="Williams K.H."/>
            <person name="Hubbard S.S."/>
            <person name="Banfield J.F."/>
        </authorList>
    </citation>
    <scope>NUCLEOTIDE SEQUENCE [LARGE SCALE GENOMIC DNA]</scope>
</reference>
<dbReference type="CDD" id="cd22308">
    <property type="entry name" value="Af1548-like"/>
    <property type="match status" value="1"/>
</dbReference>
<dbReference type="Proteomes" id="UP000178585">
    <property type="component" value="Unassembled WGS sequence"/>
</dbReference>
<accession>A0A1F4XZ51</accession>
<dbReference type="Gene3D" id="1.10.150.20">
    <property type="entry name" value="5' to 3' exonuclease, C-terminal subdomain"/>
    <property type="match status" value="1"/>
</dbReference>
<dbReference type="Pfam" id="PF22357">
    <property type="entry name" value="AF1548-like_C"/>
    <property type="match status" value="1"/>
</dbReference>
<dbReference type="EMBL" id="MEWZ01000011">
    <property type="protein sequence ID" value="OGC86924.1"/>
    <property type="molecule type" value="Genomic_DNA"/>
</dbReference>
<keyword evidence="1 3" id="KW-0547">Nucleotide-binding</keyword>
<protein>
    <submittedName>
        <fullName evidence="5">ATPase</fullName>
    </submittedName>
</protein>
<dbReference type="STRING" id="1797245.A2949_01410"/>
<dbReference type="Pfam" id="PF04471">
    <property type="entry name" value="Mrr_cat"/>
    <property type="match status" value="1"/>
</dbReference>
<dbReference type="Pfam" id="PF03477">
    <property type="entry name" value="ATP-cone"/>
    <property type="match status" value="1"/>
</dbReference>
<dbReference type="GO" id="GO:0009307">
    <property type="term" value="P:DNA restriction-modification system"/>
    <property type="evidence" value="ECO:0007669"/>
    <property type="project" value="InterPro"/>
</dbReference>
<evidence type="ECO:0000256" key="2">
    <source>
        <dbReference type="ARBA" id="ARBA00022840"/>
    </source>
</evidence>
<dbReference type="InterPro" id="IPR011856">
    <property type="entry name" value="tRNA_endonuc-like_dom_sf"/>
</dbReference>
<dbReference type="GO" id="GO:0003677">
    <property type="term" value="F:DNA binding"/>
    <property type="evidence" value="ECO:0007669"/>
    <property type="project" value="InterPro"/>
</dbReference>
<organism evidence="5 6">
    <name type="scientific">Candidatus Adlerbacteria bacterium RIFCSPLOWO2_01_FULL_54_21b</name>
    <dbReference type="NCBI Taxonomy" id="1797245"/>
    <lineage>
        <taxon>Bacteria</taxon>
        <taxon>Candidatus Adleribacteriota</taxon>
    </lineage>
</organism>
<dbReference type="PROSITE" id="PS51161">
    <property type="entry name" value="ATP_CONE"/>
    <property type="match status" value="1"/>
</dbReference>
<name>A0A1F4XZ51_9BACT</name>